<evidence type="ECO:0000256" key="1">
    <source>
        <dbReference type="SAM" id="Phobius"/>
    </source>
</evidence>
<keyword evidence="1" id="KW-1133">Transmembrane helix</keyword>
<keyword evidence="1" id="KW-0812">Transmembrane</keyword>
<dbReference type="AlphaFoldDB" id="A0A1G2I0K9"/>
<feature type="transmembrane region" description="Helical" evidence="1">
    <location>
        <begin position="42"/>
        <end position="60"/>
    </location>
</feature>
<keyword evidence="1" id="KW-0472">Membrane</keyword>
<dbReference type="STRING" id="1802206.A3D35_02460"/>
<gene>
    <name evidence="2" type="ORF">A3D35_02460</name>
</gene>
<dbReference type="Proteomes" id="UP000176421">
    <property type="component" value="Unassembled WGS sequence"/>
</dbReference>
<evidence type="ECO:0000313" key="3">
    <source>
        <dbReference type="Proteomes" id="UP000176421"/>
    </source>
</evidence>
<dbReference type="EMBL" id="MHOS01000034">
    <property type="protein sequence ID" value="OGZ67608.1"/>
    <property type="molecule type" value="Genomic_DNA"/>
</dbReference>
<feature type="transmembrane region" description="Helical" evidence="1">
    <location>
        <begin position="105"/>
        <end position="138"/>
    </location>
</feature>
<feature type="transmembrane region" description="Helical" evidence="1">
    <location>
        <begin position="145"/>
        <end position="165"/>
    </location>
</feature>
<reference evidence="2 3" key="1">
    <citation type="journal article" date="2016" name="Nat. Commun.">
        <title>Thousands of microbial genomes shed light on interconnected biogeochemical processes in an aquifer system.</title>
        <authorList>
            <person name="Anantharaman K."/>
            <person name="Brown C.T."/>
            <person name="Hug L.A."/>
            <person name="Sharon I."/>
            <person name="Castelle C.J."/>
            <person name="Probst A.J."/>
            <person name="Thomas B.C."/>
            <person name="Singh A."/>
            <person name="Wilkins M.J."/>
            <person name="Karaoz U."/>
            <person name="Brodie E.L."/>
            <person name="Williams K.H."/>
            <person name="Hubbard S.S."/>
            <person name="Banfield J.F."/>
        </authorList>
    </citation>
    <scope>NUCLEOTIDE SEQUENCE [LARGE SCALE GENOMIC DNA]</scope>
</reference>
<comment type="caution">
    <text evidence="2">The sequence shown here is derived from an EMBL/GenBank/DDBJ whole genome shotgun (WGS) entry which is preliminary data.</text>
</comment>
<protein>
    <submittedName>
        <fullName evidence="2">Uncharacterized protein</fullName>
    </submittedName>
</protein>
<feature type="transmembrane region" description="Helical" evidence="1">
    <location>
        <begin position="80"/>
        <end position="99"/>
    </location>
</feature>
<sequence length="195" mass="22691">MNKLRNIFEILLDQIASFFPYFLTFYVICFLLSLTSDPWSSFLNWKAFNISLLSLGMISLLSRKWRLSQVVEKIKYKKRLIIKIILILSFLAYAISRGVRMVNLLILLFGLTAFFFNVNMIFVGVMPLLFLLLSVVFLLFKNDDLAELVAIYAYYSLVIVVLVQIKNFTFHKKIAIKVKDVSRKIINIKIKEIAS</sequence>
<name>A0A1G2I0K9_9BACT</name>
<evidence type="ECO:0000313" key="2">
    <source>
        <dbReference type="EMBL" id="OGZ67608.1"/>
    </source>
</evidence>
<feature type="transmembrane region" description="Helical" evidence="1">
    <location>
        <begin position="12"/>
        <end position="36"/>
    </location>
</feature>
<organism evidence="2 3">
    <name type="scientific">Candidatus Staskawiczbacteria bacterium RIFCSPHIGHO2_02_FULL_34_9</name>
    <dbReference type="NCBI Taxonomy" id="1802206"/>
    <lineage>
        <taxon>Bacteria</taxon>
        <taxon>Candidatus Staskawicziibacteriota</taxon>
    </lineage>
</organism>
<proteinExistence type="predicted"/>
<accession>A0A1G2I0K9</accession>